<evidence type="ECO:0000313" key="8">
    <source>
        <dbReference type="Proteomes" id="UP000756346"/>
    </source>
</evidence>
<comment type="pathway">
    <text evidence="1">Secondary metabolite biosynthesis.</text>
</comment>
<keyword evidence="4" id="KW-0560">Oxidoreductase</keyword>
<dbReference type="PANTHER" id="PTHR43476">
    <property type="entry name" value="3-(3-HYDROXY-PHENYL)PROPIONATE/3-HYDROXYCINNAMIC ACID HYDROXYLASE"/>
    <property type="match status" value="1"/>
</dbReference>
<dbReference type="InterPro" id="IPR036188">
    <property type="entry name" value="FAD/NAD-bd_sf"/>
</dbReference>
<dbReference type="PANTHER" id="PTHR43476:SF4">
    <property type="entry name" value="BLR0106 PROTEIN"/>
    <property type="match status" value="1"/>
</dbReference>
<dbReference type="GeneID" id="70190006"/>
<feature type="domain" description="FAD-binding" evidence="6">
    <location>
        <begin position="311"/>
        <end position="368"/>
    </location>
</feature>
<evidence type="ECO:0000313" key="7">
    <source>
        <dbReference type="EMBL" id="KAH7024515.1"/>
    </source>
</evidence>
<feature type="domain" description="FAD-binding" evidence="6">
    <location>
        <begin position="3"/>
        <end position="162"/>
    </location>
</feature>
<dbReference type="Gene3D" id="3.50.50.60">
    <property type="entry name" value="FAD/NAD(P)-binding domain"/>
    <property type="match status" value="2"/>
</dbReference>
<gene>
    <name evidence="7" type="ORF">B0I36DRAFT_376481</name>
</gene>
<dbReference type="OrthoDB" id="2096480at2759"/>
<accession>A0A9P8XXQ9</accession>
<evidence type="ECO:0000259" key="6">
    <source>
        <dbReference type="Pfam" id="PF01494"/>
    </source>
</evidence>
<keyword evidence="8" id="KW-1185">Reference proteome</keyword>
<name>A0A9P8XXQ9_9PEZI</name>
<proteinExistence type="predicted"/>
<protein>
    <recommendedName>
        <fullName evidence="6">FAD-binding domain-containing protein</fullName>
    </recommendedName>
</protein>
<keyword evidence="2" id="KW-0285">Flavoprotein</keyword>
<evidence type="ECO:0000256" key="3">
    <source>
        <dbReference type="ARBA" id="ARBA00022827"/>
    </source>
</evidence>
<comment type="caution">
    <text evidence="7">The sequence shown here is derived from an EMBL/GenBank/DDBJ whole genome shotgun (WGS) entry which is preliminary data.</text>
</comment>
<keyword evidence="5" id="KW-0520">NAD</keyword>
<dbReference type="GO" id="GO:0071949">
    <property type="term" value="F:FAD binding"/>
    <property type="evidence" value="ECO:0007669"/>
    <property type="project" value="InterPro"/>
</dbReference>
<evidence type="ECO:0000256" key="1">
    <source>
        <dbReference type="ARBA" id="ARBA00005179"/>
    </source>
</evidence>
<dbReference type="InterPro" id="IPR002938">
    <property type="entry name" value="FAD-bd"/>
</dbReference>
<evidence type="ECO:0000256" key="5">
    <source>
        <dbReference type="ARBA" id="ARBA00023027"/>
    </source>
</evidence>
<dbReference type="Proteomes" id="UP000756346">
    <property type="component" value="Unassembled WGS sequence"/>
</dbReference>
<sequence length="617" mass="67725">MEETAVIIVGGGPSGLALGLALGQHNVKSVILEREPGIATDPRGVWLSGDAVRILHGLGLGPAISSIGHKASHVDFHRTTFDSVPFYQMPMADDTLEHSLPLGLQMSQPRLEEAMRSLIKGSPHCQLRSGCTVTDEHGVQKTIRGQFLVGADGKTGIVRKHFLEPTAGIRQLEGIYPYEGVWVASNLKITLPTPDSHPDFPLWKLGYTPEQVYDVFWPTGWHFCSPPGKPTATGRFGPPEDRTWRHEFRVHDESSEPIYSEKLLWEHLMPSVTLERDNSALLPGSNRGAREEKGVVEFGQPVAFPRDCIQILRCRPFKFVHKCVDRWFDGRTILIGDAAHVFPPFAGQGVASGMRDAHQLAWRLALLLLAPSPAQPSAIKAIGEDQRVKRVLDAWALERRQSVNDAAYMSRVLGSLCNNELTWARYFSVLVAKILSRCPPVWRHVEPMRVVEVRGFSRVPGGFSLKDYRGGIRLAQTLLRSGGGGGSDKTILSDSLLRSHDSIFTLLVIGGEDGGDTPRLCAEAEAAIQAASVSPKLFSKESIVVLSKSSQLGDKTDAEVDRGRVCYPVSPNDAVVARLGRSTRFAILRPDWFVYACAANTGDLACCLEELKKNSLL</sequence>
<evidence type="ECO:0000256" key="4">
    <source>
        <dbReference type="ARBA" id="ARBA00023002"/>
    </source>
</evidence>
<dbReference type="Pfam" id="PF01494">
    <property type="entry name" value="FAD_binding_3"/>
    <property type="match status" value="2"/>
</dbReference>
<organism evidence="7 8">
    <name type="scientific">Microdochium trichocladiopsis</name>
    <dbReference type="NCBI Taxonomy" id="1682393"/>
    <lineage>
        <taxon>Eukaryota</taxon>
        <taxon>Fungi</taxon>
        <taxon>Dikarya</taxon>
        <taxon>Ascomycota</taxon>
        <taxon>Pezizomycotina</taxon>
        <taxon>Sordariomycetes</taxon>
        <taxon>Xylariomycetidae</taxon>
        <taxon>Xylariales</taxon>
        <taxon>Microdochiaceae</taxon>
        <taxon>Microdochium</taxon>
    </lineage>
</organism>
<keyword evidence="3" id="KW-0274">FAD</keyword>
<evidence type="ECO:0000256" key="2">
    <source>
        <dbReference type="ARBA" id="ARBA00022630"/>
    </source>
</evidence>
<dbReference type="EMBL" id="JAGTJQ010000009">
    <property type="protein sequence ID" value="KAH7024515.1"/>
    <property type="molecule type" value="Genomic_DNA"/>
</dbReference>
<dbReference type="PRINTS" id="PR00420">
    <property type="entry name" value="RNGMNOXGNASE"/>
</dbReference>
<dbReference type="AlphaFoldDB" id="A0A9P8XXQ9"/>
<dbReference type="InterPro" id="IPR050631">
    <property type="entry name" value="PheA/TfdB_FAD_monoxygenase"/>
</dbReference>
<dbReference type="RefSeq" id="XP_046008063.1">
    <property type="nucleotide sequence ID" value="XM_046160460.1"/>
</dbReference>
<reference evidence="7" key="1">
    <citation type="journal article" date="2021" name="Nat. Commun.">
        <title>Genetic determinants of endophytism in the Arabidopsis root mycobiome.</title>
        <authorList>
            <person name="Mesny F."/>
            <person name="Miyauchi S."/>
            <person name="Thiergart T."/>
            <person name="Pickel B."/>
            <person name="Atanasova L."/>
            <person name="Karlsson M."/>
            <person name="Huettel B."/>
            <person name="Barry K.W."/>
            <person name="Haridas S."/>
            <person name="Chen C."/>
            <person name="Bauer D."/>
            <person name="Andreopoulos W."/>
            <person name="Pangilinan J."/>
            <person name="LaButti K."/>
            <person name="Riley R."/>
            <person name="Lipzen A."/>
            <person name="Clum A."/>
            <person name="Drula E."/>
            <person name="Henrissat B."/>
            <person name="Kohler A."/>
            <person name="Grigoriev I.V."/>
            <person name="Martin F.M."/>
            <person name="Hacquard S."/>
        </authorList>
    </citation>
    <scope>NUCLEOTIDE SEQUENCE</scope>
    <source>
        <strain evidence="7">MPI-CAGE-CH-0230</strain>
    </source>
</reference>
<dbReference type="GO" id="GO:0016491">
    <property type="term" value="F:oxidoreductase activity"/>
    <property type="evidence" value="ECO:0007669"/>
    <property type="project" value="UniProtKB-KW"/>
</dbReference>
<dbReference type="SUPFAM" id="SSF51905">
    <property type="entry name" value="FAD/NAD(P)-binding domain"/>
    <property type="match status" value="1"/>
</dbReference>